<dbReference type="InterPro" id="IPR014710">
    <property type="entry name" value="RmlC-like_jellyroll"/>
</dbReference>
<organism evidence="2 3">
    <name type="scientific">Aquimarina aggregata</name>
    <dbReference type="NCBI Taxonomy" id="1642818"/>
    <lineage>
        <taxon>Bacteria</taxon>
        <taxon>Pseudomonadati</taxon>
        <taxon>Bacteroidota</taxon>
        <taxon>Flavobacteriia</taxon>
        <taxon>Flavobacteriales</taxon>
        <taxon>Flavobacteriaceae</taxon>
        <taxon>Aquimarina</taxon>
    </lineage>
</organism>
<evidence type="ECO:0000313" key="3">
    <source>
        <dbReference type="Proteomes" id="UP000076715"/>
    </source>
</evidence>
<sequence>MSKYKGILDNIARYVTLSDDEIKEFTSILKTTRIKKRQFVVQPGFISEYQNYIVEGAVRVFYLDDLGKEHTIIIGIEDWFFSDFYSYVHRTPAEYYAEALEDSLILQMKYEDVEELCNRIHPICQYFRLLIQKGFAYSHKRTISNISKTSEERYWEYVDKYPQIANRVPQYVLASYLGISPESISRIRSRS</sequence>
<feature type="domain" description="Cyclic nucleotide-binding" evidence="1">
    <location>
        <begin position="33"/>
        <end position="119"/>
    </location>
</feature>
<dbReference type="AlphaFoldDB" id="A0A162CPQ6"/>
<proteinExistence type="predicted"/>
<accession>A0A162CPQ6</accession>
<dbReference type="InterPro" id="IPR018490">
    <property type="entry name" value="cNMP-bd_dom_sf"/>
</dbReference>
<evidence type="ECO:0000259" key="1">
    <source>
        <dbReference type="Pfam" id="PF00027"/>
    </source>
</evidence>
<name>A0A162CPQ6_9FLAO</name>
<evidence type="ECO:0000313" key="2">
    <source>
        <dbReference type="EMBL" id="KZS40314.1"/>
    </source>
</evidence>
<dbReference type="Pfam" id="PF00027">
    <property type="entry name" value="cNMP_binding"/>
    <property type="match status" value="1"/>
</dbReference>
<dbReference type="EMBL" id="LQRT01000013">
    <property type="protein sequence ID" value="KZS40314.1"/>
    <property type="molecule type" value="Genomic_DNA"/>
</dbReference>
<dbReference type="Gene3D" id="2.60.120.10">
    <property type="entry name" value="Jelly Rolls"/>
    <property type="match status" value="1"/>
</dbReference>
<dbReference type="InterPro" id="IPR000595">
    <property type="entry name" value="cNMP-bd_dom"/>
</dbReference>
<protein>
    <submittedName>
        <fullName evidence="2">Crp/Fnr family transcriptional regulator</fullName>
    </submittedName>
</protein>
<dbReference type="Proteomes" id="UP000076715">
    <property type="component" value="Unassembled WGS sequence"/>
</dbReference>
<comment type="caution">
    <text evidence="2">The sequence shown here is derived from an EMBL/GenBank/DDBJ whole genome shotgun (WGS) entry which is preliminary data.</text>
</comment>
<dbReference type="STRING" id="1642818.AWE51_04985"/>
<gene>
    <name evidence="2" type="ORF">AWE51_04985</name>
</gene>
<reference evidence="2 3" key="1">
    <citation type="submission" date="2016-01" db="EMBL/GenBank/DDBJ databases">
        <title>The draft genome sequence of Aquimarina sp. RZW4-3-2.</title>
        <authorList>
            <person name="Wang Y."/>
        </authorList>
    </citation>
    <scope>NUCLEOTIDE SEQUENCE [LARGE SCALE GENOMIC DNA]</scope>
    <source>
        <strain evidence="2 3">RZW4-3-2</strain>
    </source>
</reference>
<keyword evidence="3" id="KW-1185">Reference proteome</keyword>
<dbReference type="SUPFAM" id="SSF51206">
    <property type="entry name" value="cAMP-binding domain-like"/>
    <property type="match status" value="1"/>
</dbReference>
<dbReference type="OrthoDB" id="1092431at2"/>
<dbReference type="CDD" id="cd00038">
    <property type="entry name" value="CAP_ED"/>
    <property type="match status" value="1"/>
</dbReference>
<dbReference type="RefSeq" id="WP_066313784.1">
    <property type="nucleotide sequence ID" value="NZ_CANLSS010000018.1"/>
</dbReference>